<keyword evidence="1" id="KW-0472">Membrane</keyword>
<keyword evidence="3" id="KW-1185">Reference proteome</keyword>
<reference evidence="2 3" key="1">
    <citation type="submission" date="2019-05" db="EMBL/GenBank/DDBJ databases">
        <title>Another draft genome of Portunus trituberculatus and its Hox gene families provides insights of decapod evolution.</title>
        <authorList>
            <person name="Jeong J.-H."/>
            <person name="Song I."/>
            <person name="Kim S."/>
            <person name="Choi T."/>
            <person name="Kim D."/>
            <person name="Ryu S."/>
            <person name="Kim W."/>
        </authorList>
    </citation>
    <scope>NUCLEOTIDE SEQUENCE [LARGE SCALE GENOMIC DNA]</scope>
    <source>
        <tissue evidence="2">Muscle</tissue>
    </source>
</reference>
<evidence type="ECO:0000256" key="1">
    <source>
        <dbReference type="SAM" id="Phobius"/>
    </source>
</evidence>
<feature type="transmembrane region" description="Helical" evidence="1">
    <location>
        <begin position="49"/>
        <end position="68"/>
    </location>
</feature>
<keyword evidence="1" id="KW-0812">Transmembrane</keyword>
<gene>
    <name evidence="2" type="ORF">E2C01_032428</name>
</gene>
<evidence type="ECO:0000313" key="3">
    <source>
        <dbReference type="Proteomes" id="UP000324222"/>
    </source>
</evidence>
<comment type="caution">
    <text evidence="2">The sequence shown here is derived from an EMBL/GenBank/DDBJ whole genome shotgun (WGS) entry which is preliminary data.</text>
</comment>
<dbReference type="EMBL" id="VSRR010004208">
    <property type="protein sequence ID" value="MPC38911.1"/>
    <property type="molecule type" value="Genomic_DNA"/>
</dbReference>
<proteinExistence type="predicted"/>
<organism evidence="2 3">
    <name type="scientific">Portunus trituberculatus</name>
    <name type="common">Swimming crab</name>
    <name type="synonym">Neptunus trituberculatus</name>
    <dbReference type="NCBI Taxonomy" id="210409"/>
    <lineage>
        <taxon>Eukaryota</taxon>
        <taxon>Metazoa</taxon>
        <taxon>Ecdysozoa</taxon>
        <taxon>Arthropoda</taxon>
        <taxon>Crustacea</taxon>
        <taxon>Multicrustacea</taxon>
        <taxon>Malacostraca</taxon>
        <taxon>Eumalacostraca</taxon>
        <taxon>Eucarida</taxon>
        <taxon>Decapoda</taxon>
        <taxon>Pleocyemata</taxon>
        <taxon>Brachyura</taxon>
        <taxon>Eubrachyura</taxon>
        <taxon>Portunoidea</taxon>
        <taxon>Portunidae</taxon>
        <taxon>Portuninae</taxon>
        <taxon>Portunus</taxon>
    </lineage>
</organism>
<dbReference type="AlphaFoldDB" id="A0A5B7EVZ5"/>
<accession>A0A5B7EVZ5</accession>
<keyword evidence="1" id="KW-1133">Transmembrane helix</keyword>
<sequence>MQSDLRSTTSPSEHPIIGMKFSFHFFRQLLLILCLFLCLVNYQSIHRDWSLYLYLVIGCHSSNLLWYMNIHKFLGEWPDPPVCPLEHLVGLYLAEVEEEGSQGAAWVLQHHGRLPLSIKQPHDPHERDYQHIHFVPWFNSLALQGEAQGHPRTTTTTITITITITTTITTTATTTTKL</sequence>
<name>A0A5B7EVZ5_PORTR</name>
<protein>
    <submittedName>
        <fullName evidence="2">Uncharacterized protein</fullName>
    </submittedName>
</protein>
<evidence type="ECO:0000313" key="2">
    <source>
        <dbReference type="EMBL" id="MPC38911.1"/>
    </source>
</evidence>
<feature type="transmembrane region" description="Helical" evidence="1">
    <location>
        <begin position="21"/>
        <end position="43"/>
    </location>
</feature>
<dbReference type="Proteomes" id="UP000324222">
    <property type="component" value="Unassembled WGS sequence"/>
</dbReference>